<evidence type="ECO:0000256" key="2">
    <source>
        <dbReference type="SAM" id="MobiDB-lite"/>
    </source>
</evidence>
<dbReference type="EMBL" id="AEYI02002274">
    <property type="protein sequence ID" value="KFG28901.1"/>
    <property type="molecule type" value="Genomic_DNA"/>
</dbReference>
<dbReference type="AlphaFoldDB" id="A0A086J9T3"/>
<feature type="compositionally biased region" description="Polar residues" evidence="2">
    <location>
        <begin position="21"/>
        <end position="30"/>
    </location>
</feature>
<evidence type="ECO:0000256" key="1">
    <source>
        <dbReference type="SAM" id="Coils"/>
    </source>
</evidence>
<organism evidence="3 4">
    <name type="scientific">Toxoplasma gondii p89</name>
    <dbReference type="NCBI Taxonomy" id="943119"/>
    <lineage>
        <taxon>Eukaryota</taxon>
        <taxon>Sar</taxon>
        <taxon>Alveolata</taxon>
        <taxon>Apicomplexa</taxon>
        <taxon>Conoidasida</taxon>
        <taxon>Coccidia</taxon>
        <taxon>Eucoccidiorida</taxon>
        <taxon>Eimeriorina</taxon>
        <taxon>Sarcocystidae</taxon>
        <taxon>Toxoplasma</taxon>
    </lineage>
</organism>
<protein>
    <submittedName>
        <fullName evidence="3">Uncharacterized protein</fullName>
    </submittedName>
</protein>
<name>A0A086J9T3_TOXGO</name>
<feature type="non-terminal residue" evidence="3">
    <location>
        <position position="1"/>
    </location>
</feature>
<reference evidence="3 4" key="1">
    <citation type="submission" date="2014-03" db="EMBL/GenBank/DDBJ databases">
        <authorList>
            <person name="Sibley D."/>
            <person name="Venepally P."/>
            <person name="Karamycheva S."/>
            <person name="Hadjithomas M."/>
            <person name="Khan A."/>
            <person name="Brunk B."/>
            <person name="Roos D."/>
            <person name="Caler E."/>
            <person name="Lorenzi H."/>
        </authorList>
    </citation>
    <scope>NUCLEOTIDE SEQUENCE [LARGE SCALE GENOMIC DNA]</scope>
    <source>
        <strain evidence="4">p89</strain>
    </source>
</reference>
<evidence type="ECO:0000313" key="4">
    <source>
        <dbReference type="Proteomes" id="UP000028828"/>
    </source>
</evidence>
<accession>A0A086J9T3</accession>
<gene>
    <name evidence="3" type="ORF">TGP89_288570B</name>
</gene>
<sequence length="216" mass="24669">CPAPKRKQPPPKKQRVPQRPSSAGGNSASRSKSRDGSDDEENGADISMGTFDPRNRTNKAKLVAQLLCRWWYVLPDWPPADFDYVTELTNRRLKLVTLEEYEDLDDVDEQGFTKVYQISAFPGVFRDPNGRAIDLRPAEGRPCHSNLIKKSEYELLQLVETAIKNQLEKLKESVYDERANRKKLEAELSDVSKELQRHRLREEMLKSKKLASGKGA</sequence>
<comment type="caution">
    <text evidence="3">The sequence shown here is derived from an EMBL/GenBank/DDBJ whole genome shotgun (WGS) entry which is preliminary data.</text>
</comment>
<dbReference type="Proteomes" id="UP000028828">
    <property type="component" value="Unassembled WGS sequence"/>
</dbReference>
<feature type="region of interest" description="Disordered" evidence="2">
    <location>
        <begin position="1"/>
        <end position="54"/>
    </location>
</feature>
<dbReference type="VEuPathDB" id="ToxoDB:TGP89_288570B"/>
<dbReference type="OrthoDB" id="74703at2759"/>
<evidence type="ECO:0000313" key="3">
    <source>
        <dbReference type="EMBL" id="KFG28901.1"/>
    </source>
</evidence>
<keyword evidence="1" id="KW-0175">Coiled coil</keyword>
<feature type="coiled-coil region" evidence="1">
    <location>
        <begin position="167"/>
        <end position="201"/>
    </location>
</feature>
<feature type="compositionally biased region" description="Basic residues" evidence="2">
    <location>
        <begin position="1"/>
        <end position="16"/>
    </location>
</feature>
<proteinExistence type="predicted"/>